<dbReference type="Proteomes" id="UP000315525">
    <property type="component" value="Unassembled WGS sequence"/>
</dbReference>
<protein>
    <submittedName>
        <fullName evidence="1">Uncharacterized protein</fullName>
    </submittedName>
</protein>
<accession>A0A523UW29</accession>
<proteinExistence type="predicted"/>
<comment type="caution">
    <text evidence="1">The sequence shown here is derived from an EMBL/GenBank/DDBJ whole genome shotgun (WGS) entry which is preliminary data.</text>
</comment>
<evidence type="ECO:0000313" key="2">
    <source>
        <dbReference type="Proteomes" id="UP000315525"/>
    </source>
</evidence>
<gene>
    <name evidence="1" type="ORF">E3J62_03855</name>
</gene>
<dbReference type="EMBL" id="SOJN01000049">
    <property type="protein sequence ID" value="TET46501.1"/>
    <property type="molecule type" value="Genomic_DNA"/>
</dbReference>
<dbReference type="AlphaFoldDB" id="A0A523UW29"/>
<sequence length="250" mass="28834">MSNIGAKPSAVKREGVEIILTGRKQRFTFSRIVRIERWGIVVIDRDLERTALYQVINTATLYDSTYVNAIRRHVSNLKVTVEGDAFILDFNEAILPRLEYTHPKKVVDYRYYTLNLCLDKVEHLETGFVYSLRPFQNLLHRITVSFGYPYSKNPSYYVWGLNYGIGLPIVKSEHYVLVTWINYARKFLEVGSGSASVHSQKDTFALGVGSIMGSDEKTFYSVDIKYHFNNVEIEGTEQKLRLLLGINRKF</sequence>
<name>A0A523UW29_UNCT6</name>
<reference evidence="1 2" key="1">
    <citation type="submission" date="2019-03" db="EMBL/GenBank/DDBJ databases">
        <title>Metabolic potential of uncultured bacteria and archaea associated with petroleum seepage in deep-sea sediments.</title>
        <authorList>
            <person name="Dong X."/>
            <person name="Hubert C."/>
        </authorList>
    </citation>
    <scope>NUCLEOTIDE SEQUENCE [LARGE SCALE GENOMIC DNA]</scope>
    <source>
        <strain evidence="1">E44_bin18</strain>
    </source>
</reference>
<evidence type="ECO:0000313" key="1">
    <source>
        <dbReference type="EMBL" id="TET46501.1"/>
    </source>
</evidence>
<organism evidence="1 2">
    <name type="scientific">candidate division TA06 bacterium</name>
    <dbReference type="NCBI Taxonomy" id="2250710"/>
    <lineage>
        <taxon>Bacteria</taxon>
        <taxon>Bacteria division TA06</taxon>
    </lineage>
</organism>